<proteinExistence type="inferred from homology"/>
<dbReference type="PRINTS" id="PR00843">
    <property type="entry name" value="GLHYDRLASE30"/>
</dbReference>
<keyword evidence="2" id="KW-0732">Signal</keyword>
<gene>
    <name evidence="6" type="ORF">IV44_GL000739</name>
</gene>
<dbReference type="InterPro" id="IPR017853">
    <property type="entry name" value="GH"/>
</dbReference>
<comment type="caution">
    <text evidence="6">The sequence shown here is derived from an EMBL/GenBank/DDBJ whole genome shotgun (WGS) entry which is preliminary data.</text>
</comment>
<keyword evidence="3 4" id="KW-0378">Hydrolase</keyword>
<dbReference type="Pfam" id="PF02055">
    <property type="entry name" value="Glyco_hydro_30"/>
    <property type="match status" value="1"/>
</dbReference>
<dbReference type="PANTHER" id="PTHR11069:SF23">
    <property type="entry name" value="LYSOSOMAL ACID GLUCOSYLCERAMIDASE"/>
    <property type="match status" value="1"/>
</dbReference>
<dbReference type="InterPro" id="IPR001139">
    <property type="entry name" value="Glyco_hydro_30"/>
</dbReference>
<dbReference type="SUPFAM" id="SSF51445">
    <property type="entry name" value="(Trans)glycosidases"/>
    <property type="match status" value="1"/>
</dbReference>
<evidence type="ECO:0000313" key="6">
    <source>
        <dbReference type="EMBL" id="KRN90130.1"/>
    </source>
</evidence>
<dbReference type="PANTHER" id="PTHR11069">
    <property type="entry name" value="GLUCOSYLCERAMIDASE"/>
    <property type="match status" value="1"/>
</dbReference>
<dbReference type="Proteomes" id="UP000051529">
    <property type="component" value="Unassembled WGS sequence"/>
</dbReference>
<accession>A0A0R2KL40</accession>
<dbReference type="Gene3D" id="3.20.20.80">
    <property type="entry name" value="Glycosidases"/>
    <property type="match status" value="1"/>
</dbReference>
<name>A0A0R2KL40_LACAM</name>
<evidence type="ECO:0000256" key="4">
    <source>
        <dbReference type="RuleBase" id="RU361188"/>
    </source>
</evidence>
<protein>
    <submittedName>
        <fullName evidence="6">O-glycosyl hydrolase</fullName>
    </submittedName>
</protein>
<sequence length="258" mass="29264">MQPYKDEYWTVTAGNLSQARTRLAQPDVTDQPKYDDQVVVDPSQKYQKWQGAGAAITDATASLIWKLPLERRKSLLHELFSPSEGNFSLIRVPMASCDFGSGEVSKTQFYSYDDVVCDHPDLQLKHFSIGEGLPGAENATKDMRYMVPVLQAIIKINPNVKILATPWSAPAWMKDSGKIENGGYFRKDICRQKLLTCYAQYFVKFLQTYQKLGIKILALCIQNGPNFKTPGPSMNWTMEERTSCLWLVLFKTRLISGF</sequence>
<reference evidence="6 7" key="1">
    <citation type="journal article" date="2015" name="Genome Announc.">
        <title>Expanding the biotechnology potential of lactobacilli through comparative genomics of 213 strains and associated genera.</title>
        <authorList>
            <person name="Sun Z."/>
            <person name="Harris H.M."/>
            <person name="McCann A."/>
            <person name="Guo C."/>
            <person name="Argimon S."/>
            <person name="Zhang W."/>
            <person name="Yang X."/>
            <person name="Jeffery I.B."/>
            <person name="Cooney J.C."/>
            <person name="Kagawa T.F."/>
            <person name="Liu W."/>
            <person name="Song Y."/>
            <person name="Salvetti E."/>
            <person name="Wrobel A."/>
            <person name="Rasinkangas P."/>
            <person name="Parkhill J."/>
            <person name="Rea M.C."/>
            <person name="O'Sullivan O."/>
            <person name="Ritari J."/>
            <person name="Douillard F.P."/>
            <person name="Paul Ross R."/>
            <person name="Yang R."/>
            <person name="Briner A.E."/>
            <person name="Felis G.E."/>
            <person name="de Vos W.M."/>
            <person name="Barrangou R."/>
            <person name="Klaenhammer T.R."/>
            <person name="Caufield P.W."/>
            <person name="Cui Y."/>
            <person name="Zhang H."/>
            <person name="O'Toole P.W."/>
        </authorList>
    </citation>
    <scope>NUCLEOTIDE SEQUENCE [LARGE SCALE GENOMIC DNA]</scope>
    <source>
        <strain evidence="6 7">DSM 16698</strain>
    </source>
</reference>
<dbReference type="GO" id="GO:0016020">
    <property type="term" value="C:membrane"/>
    <property type="evidence" value="ECO:0007669"/>
    <property type="project" value="GOC"/>
</dbReference>
<dbReference type="EMBL" id="JQBQ01000024">
    <property type="protein sequence ID" value="KRN90130.1"/>
    <property type="molecule type" value="Genomic_DNA"/>
</dbReference>
<dbReference type="GO" id="GO:0006680">
    <property type="term" value="P:glucosylceramide catabolic process"/>
    <property type="evidence" value="ECO:0007669"/>
    <property type="project" value="TreeGrafter"/>
</dbReference>
<dbReference type="PATRIC" id="fig|695563.3.peg.791"/>
<comment type="similarity">
    <text evidence="1 4">Belongs to the glycosyl hydrolase 30 family.</text>
</comment>
<evidence type="ECO:0000256" key="2">
    <source>
        <dbReference type="ARBA" id="ARBA00022729"/>
    </source>
</evidence>
<dbReference type="GO" id="GO:0004348">
    <property type="term" value="F:glucosylceramidase activity"/>
    <property type="evidence" value="ECO:0007669"/>
    <property type="project" value="InterPro"/>
</dbReference>
<evidence type="ECO:0000256" key="1">
    <source>
        <dbReference type="ARBA" id="ARBA00005382"/>
    </source>
</evidence>
<dbReference type="AlphaFoldDB" id="A0A0R2KL40"/>
<dbReference type="InterPro" id="IPR033453">
    <property type="entry name" value="Glyco_hydro_30_TIM-barrel"/>
</dbReference>
<feature type="domain" description="Glycosyl hydrolase family 30 TIM-barrel" evidence="5">
    <location>
        <begin position="50"/>
        <end position="226"/>
    </location>
</feature>
<keyword evidence="4" id="KW-0326">Glycosidase</keyword>
<evidence type="ECO:0000256" key="3">
    <source>
        <dbReference type="ARBA" id="ARBA00022801"/>
    </source>
</evidence>
<evidence type="ECO:0000259" key="5">
    <source>
        <dbReference type="Pfam" id="PF02055"/>
    </source>
</evidence>
<dbReference type="RefSeq" id="WP_236702984.1">
    <property type="nucleotide sequence ID" value="NZ_JQBQ01000024.1"/>
</dbReference>
<evidence type="ECO:0000313" key="7">
    <source>
        <dbReference type="Proteomes" id="UP000051529"/>
    </source>
</evidence>
<organism evidence="6 7">
    <name type="scientific">Lactobacillus amylovorus subsp. animalium DSM 16698</name>
    <dbReference type="NCBI Taxonomy" id="695563"/>
    <lineage>
        <taxon>Bacteria</taxon>
        <taxon>Bacillati</taxon>
        <taxon>Bacillota</taxon>
        <taxon>Bacilli</taxon>
        <taxon>Lactobacillales</taxon>
        <taxon>Lactobacillaceae</taxon>
        <taxon>Lactobacillus</taxon>
        <taxon>Lactobacillus amylovorus subsp. animalium</taxon>
    </lineage>
</organism>